<dbReference type="EMBL" id="CP002363">
    <property type="protein sequence ID" value="ADV64974.1"/>
    <property type="molecule type" value="Genomic_DNA"/>
</dbReference>
<feature type="transmembrane region" description="Helical" evidence="6">
    <location>
        <begin position="219"/>
        <end position="240"/>
    </location>
</feature>
<name>E8R8Z8_DESM0</name>
<dbReference type="eggNOG" id="arCOG02228">
    <property type="taxonomic scope" value="Archaea"/>
</dbReference>
<dbReference type="InterPro" id="IPR051401">
    <property type="entry name" value="GtrA_CellWall_Glycosyl"/>
</dbReference>
<gene>
    <name evidence="8" type="ordered locus">Desmu_0666</name>
</gene>
<keyword evidence="9" id="KW-1185">Reference proteome</keyword>
<dbReference type="PANTHER" id="PTHR38459">
    <property type="entry name" value="PROPHAGE BACTOPRENOL-LINKED GLUCOSE TRANSLOCASE HOMOLOG"/>
    <property type="match status" value="1"/>
</dbReference>
<reference evidence="8 9" key="2">
    <citation type="journal article" date="2011" name="Stand. Genomic Sci.">
        <title>Complete genome sequence of Desulfurococcus mucosus type strain (O7/1).</title>
        <authorList>
            <person name="Wirth R."/>
            <person name="Chertkov O."/>
            <person name="Held B."/>
            <person name="Lapidus A."/>
            <person name="Nolan M."/>
            <person name="Lucas S."/>
            <person name="Hammon N."/>
            <person name="Deshpande S."/>
            <person name="Cheng J.F."/>
            <person name="Tapia R."/>
            <person name="Han C."/>
            <person name="Goodwin L."/>
            <person name="Pitluck S."/>
            <person name="Liolios K."/>
            <person name="Ioanna P."/>
            <person name="Ivanova N."/>
            <person name="Mavromatis K."/>
            <person name="Mikhailova N."/>
            <person name="Pati A."/>
            <person name="Chen A."/>
            <person name="Palaniappan K."/>
            <person name="Land M."/>
            <person name="Hauser L."/>
            <person name="Chang Y.J."/>
            <person name="Jeffries C.D."/>
            <person name="Bilek Y."/>
            <person name="Hader T."/>
            <person name="Rohde M."/>
            <person name="Spring S."/>
            <person name="Sikorski J."/>
            <person name="Goker M."/>
            <person name="Woyke T."/>
            <person name="Bristow J."/>
            <person name="Eisen J.A."/>
            <person name="Markowitz V."/>
            <person name="Hugenholtz P."/>
            <person name="Kyrpides N.C."/>
            <person name="Klenk H.P."/>
        </authorList>
    </citation>
    <scope>NUCLEOTIDE SEQUENCE [LARGE SCALE GENOMIC DNA]</scope>
    <source>
        <strain evidence="9">ATCC 35584 / DSM 2162 / JCM 9187 / O7/1</strain>
    </source>
</reference>
<feature type="transmembrane region" description="Helical" evidence="6">
    <location>
        <begin position="192"/>
        <end position="213"/>
    </location>
</feature>
<dbReference type="KEGG" id="dmu:Desmu_0666"/>
<dbReference type="Proteomes" id="UP000001068">
    <property type="component" value="Chromosome"/>
</dbReference>
<dbReference type="PANTHER" id="PTHR38459:SF1">
    <property type="entry name" value="PROPHAGE BACTOPRENOL-LINKED GLUCOSE TRANSLOCASE HOMOLOG"/>
    <property type="match status" value="1"/>
</dbReference>
<dbReference type="HOGENOM" id="CLU_1122583_0_0_2"/>
<protein>
    <submittedName>
        <fullName evidence="8">GtrA family protein</fullName>
    </submittedName>
</protein>
<comment type="subcellular location">
    <subcellularLocation>
        <location evidence="1">Membrane</location>
        <topology evidence="1">Multi-pass membrane protein</topology>
    </subcellularLocation>
</comment>
<dbReference type="InterPro" id="IPR007267">
    <property type="entry name" value="GtrA_DPMS_TM"/>
</dbReference>
<sequence>MKPVYVKVLEKNGLKLYVLKGLEDLANTLEPGEANVVLLLDTGVIDRIAFKLLGIPAYFCMGKAVIGFTTSREDDAPPCESEGHRNLFMERDGGVKLKLYSQRLPRILALPLSEVNRVARFIAVGASGVAVNLAVAELSHRLLQGNPLIANPIASTAGFEASVLWNFTLHEEWTFKDAGLSSKGRLVRLIKYHLASIASWMSQVFFATVMPIYLGTPFWLGQAVGVLVGFTVNFILGYIYTWSWSRL</sequence>
<evidence type="ECO:0000313" key="8">
    <source>
        <dbReference type="EMBL" id="ADV64974.1"/>
    </source>
</evidence>
<evidence type="ECO:0000256" key="4">
    <source>
        <dbReference type="ARBA" id="ARBA00022989"/>
    </source>
</evidence>
<keyword evidence="3 6" id="KW-0812">Transmembrane</keyword>
<dbReference type="AlphaFoldDB" id="E8R8Z8"/>
<evidence type="ECO:0000256" key="6">
    <source>
        <dbReference type="SAM" id="Phobius"/>
    </source>
</evidence>
<evidence type="ECO:0000256" key="2">
    <source>
        <dbReference type="ARBA" id="ARBA00009399"/>
    </source>
</evidence>
<evidence type="ECO:0000313" key="9">
    <source>
        <dbReference type="Proteomes" id="UP000001068"/>
    </source>
</evidence>
<dbReference type="Pfam" id="PF04138">
    <property type="entry name" value="GtrA_DPMS_TM"/>
    <property type="match status" value="1"/>
</dbReference>
<dbReference type="GO" id="GO:0005886">
    <property type="term" value="C:plasma membrane"/>
    <property type="evidence" value="ECO:0007669"/>
    <property type="project" value="TreeGrafter"/>
</dbReference>
<feature type="domain" description="GtrA/DPMS transmembrane" evidence="7">
    <location>
        <begin position="120"/>
        <end position="242"/>
    </location>
</feature>
<proteinExistence type="inferred from homology"/>
<keyword evidence="4 6" id="KW-1133">Transmembrane helix</keyword>
<reference evidence="9" key="1">
    <citation type="submission" date="2010-11" db="EMBL/GenBank/DDBJ databases">
        <title>The complete genome of Desulfurococcus mucosus DSM 2162.</title>
        <authorList>
            <consortium name="US DOE Joint Genome Institute (JGI-PGF)"/>
            <person name="Lucas S."/>
            <person name="Copeland A."/>
            <person name="Lapidus A."/>
            <person name="Bruce D."/>
            <person name="Goodwin L."/>
            <person name="Pitluck S."/>
            <person name="Kyrpides N."/>
            <person name="Mavromatis K."/>
            <person name="Pagani I."/>
            <person name="Ivanova N."/>
            <person name="Ovchinnikova G."/>
            <person name="Chertkov O."/>
            <person name="Held B."/>
            <person name="Brettin T."/>
            <person name="Detter J.C."/>
            <person name="Tapia R."/>
            <person name="Han C."/>
            <person name="Land M."/>
            <person name="Hauser L."/>
            <person name="Markowitz V."/>
            <person name="Cheng J.-F."/>
            <person name="Hugenholtz P."/>
            <person name="Woyke T."/>
            <person name="Wu D."/>
            <person name="Wirth R."/>
            <person name="Bilek Y."/>
            <person name="Hader T."/>
            <person name="Klenk H.-P."/>
            <person name="Eisen J.A."/>
        </authorList>
    </citation>
    <scope>NUCLEOTIDE SEQUENCE [LARGE SCALE GENOMIC DNA]</scope>
    <source>
        <strain evidence="9">ATCC 35584 / DSM 2162 / JCM 9187 / O7/1</strain>
    </source>
</reference>
<organism evidence="8 9">
    <name type="scientific">Desulfurococcus mucosus (strain ATCC 35584 / DSM 2162 / JCM 9187 / O7/1)</name>
    <dbReference type="NCBI Taxonomy" id="765177"/>
    <lineage>
        <taxon>Archaea</taxon>
        <taxon>Thermoproteota</taxon>
        <taxon>Thermoprotei</taxon>
        <taxon>Desulfurococcales</taxon>
        <taxon>Desulfurococcaceae</taxon>
        <taxon>Desulfurococcus</taxon>
    </lineage>
</organism>
<evidence type="ECO:0000259" key="7">
    <source>
        <dbReference type="Pfam" id="PF04138"/>
    </source>
</evidence>
<evidence type="ECO:0000256" key="3">
    <source>
        <dbReference type="ARBA" id="ARBA00022692"/>
    </source>
</evidence>
<evidence type="ECO:0000256" key="5">
    <source>
        <dbReference type="ARBA" id="ARBA00023136"/>
    </source>
</evidence>
<comment type="similarity">
    <text evidence="2">Belongs to the GtrA family.</text>
</comment>
<accession>E8R8Z8</accession>
<keyword evidence="5 6" id="KW-0472">Membrane</keyword>
<dbReference type="STRING" id="765177.Desmu_0666"/>
<evidence type="ECO:0000256" key="1">
    <source>
        <dbReference type="ARBA" id="ARBA00004141"/>
    </source>
</evidence>
<dbReference type="GO" id="GO:0000271">
    <property type="term" value="P:polysaccharide biosynthetic process"/>
    <property type="evidence" value="ECO:0007669"/>
    <property type="project" value="InterPro"/>
</dbReference>